<keyword evidence="1" id="KW-1133">Transmembrane helix</keyword>
<dbReference type="InterPro" id="IPR011050">
    <property type="entry name" value="Pectin_lyase_fold/virulence"/>
</dbReference>
<dbReference type="InterPro" id="IPR006626">
    <property type="entry name" value="PbH1"/>
</dbReference>
<organism evidence="3 4">
    <name type="scientific">Pedobacter panaciterrae</name>
    <dbReference type="NCBI Taxonomy" id="363849"/>
    <lineage>
        <taxon>Bacteria</taxon>
        <taxon>Pseudomonadati</taxon>
        <taxon>Bacteroidota</taxon>
        <taxon>Sphingobacteriia</taxon>
        <taxon>Sphingobacteriales</taxon>
        <taxon>Sphingobacteriaceae</taxon>
        <taxon>Pedobacter</taxon>
    </lineage>
</organism>
<evidence type="ECO:0000259" key="2">
    <source>
        <dbReference type="Pfam" id="PF13229"/>
    </source>
</evidence>
<keyword evidence="4" id="KW-1185">Reference proteome</keyword>
<keyword evidence="1" id="KW-0812">Transmembrane</keyword>
<dbReference type="InterPro" id="IPR012334">
    <property type="entry name" value="Pectin_lyas_fold"/>
</dbReference>
<dbReference type="Pfam" id="PF13229">
    <property type="entry name" value="Beta_helix"/>
    <property type="match status" value="1"/>
</dbReference>
<feature type="transmembrane region" description="Helical" evidence="1">
    <location>
        <begin position="21"/>
        <end position="40"/>
    </location>
</feature>
<evidence type="ECO:0000313" key="4">
    <source>
        <dbReference type="Proteomes" id="UP001378956"/>
    </source>
</evidence>
<gene>
    <name evidence="3" type="ORF">WAE58_24805</name>
</gene>
<name>A0ABU8NWQ3_9SPHI</name>
<dbReference type="Gene3D" id="2.160.20.10">
    <property type="entry name" value="Single-stranded right-handed beta-helix, Pectin lyase-like"/>
    <property type="match status" value="1"/>
</dbReference>
<accession>A0ABU8NWQ3</accession>
<protein>
    <submittedName>
        <fullName evidence="3">Right-handed parallel beta-helix repeat-containing protein</fullName>
    </submittedName>
</protein>
<evidence type="ECO:0000313" key="3">
    <source>
        <dbReference type="EMBL" id="MEJ2905688.1"/>
    </source>
</evidence>
<dbReference type="PROSITE" id="PS51257">
    <property type="entry name" value="PROKAR_LIPOPROTEIN"/>
    <property type="match status" value="1"/>
</dbReference>
<dbReference type="Proteomes" id="UP001378956">
    <property type="component" value="Unassembled WGS sequence"/>
</dbReference>
<dbReference type="SMART" id="SM00710">
    <property type="entry name" value="PbH1"/>
    <property type="match status" value="4"/>
</dbReference>
<feature type="domain" description="Right handed beta helix" evidence="2">
    <location>
        <begin position="173"/>
        <end position="282"/>
    </location>
</feature>
<keyword evidence="1" id="KW-0472">Membrane</keyword>
<sequence>MRVIDSISLPNRTFRFKRMHSTFFSLIFIGCICLVLDSYGQQQFYTRKSVPSEYVSVSNELKKQAFDMTKVLPAGYVQNGGADYTQFLQTAIDKQSIVLMPAFPVLINENGLKLRDNSILIFQRNSRILVKPNKRKDYVIISIIDVANVKVYYPNIVGDRNKHLSKIGEWGMGISIRGSKNISIIGGQINNCWGDGIYVGNDNGVTSEAVSISYTRISNNRRNGISITSGRNITLDNLYVSNTNGTAPQSGIDIEPNNPSDIIENIKVNGIVTENNAGDGISVILSGLVPKNMTRSGIKKDVQITIADHIDVKSKSGMRINGRLKNPNSNNMILNGSINVINPKWYGQSDPMIFGPSKEREKVMEWGFIPKINISNPMIYDKGGKIVDKDNSFVEKVRLKNKNLKINQ</sequence>
<dbReference type="EMBL" id="JBBEUB010000014">
    <property type="protein sequence ID" value="MEJ2905688.1"/>
    <property type="molecule type" value="Genomic_DNA"/>
</dbReference>
<reference evidence="3 4" key="1">
    <citation type="submission" date="2024-03" db="EMBL/GenBank/DDBJ databases">
        <title>Sequence of Lycoming College Course Isolates.</title>
        <authorList>
            <person name="Plotts O."/>
            <person name="Newman J."/>
        </authorList>
    </citation>
    <scope>NUCLEOTIDE SEQUENCE [LARGE SCALE GENOMIC DNA]</scope>
    <source>
        <strain evidence="3 4">CJB-3</strain>
    </source>
</reference>
<evidence type="ECO:0000256" key="1">
    <source>
        <dbReference type="SAM" id="Phobius"/>
    </source>
</evidence>
<dbReference type="RefSeq" id="WP_337718108.1">
    <property type="nucleotide sequence ID" value="NZ_JBBEUB010000014.1"/>
</dbReference>
<comment type="caution">
    <text evidence="3">The sequence shown here is derived from an EMBL/GenBank/DDBJ whole genome shotgun (WGS) entry which is preliminary data.</text>
</comment>
<proteinExistence type="predicted"/>
<dbReference type="InterPro" id="IPR039448">
    <property type="entry name" value="Beta_helix"/>
</dbReference>
<dbReference type="SUPFAM" id="SSF51126">
    <property type="entry name" value="Pectin lyase-like"/>
    <property type="match status" value="1"/>
</dbReference>